<reference evidence="1 2" key="1">
    <citation type="journal article" date="2016" name="Microb. Cell Fact.">
        <title>Dissection of exopolysaccharide biosynthesis in Kozakia baliensis.</title>
        <authorList>
            <person name="Brandt J.U."/>
            <person name="Jakob F."/>
            <person name="Behr J."/>
            <person name="Geissler A.J."/>
            <person name="Vogel R.F."/>
        </authorList>
    </citation>
    <scope>NUCLEOTIDE SEQUENCE [LARGE SCALE GENOMIC DNA]</scope>
    <source>
        <strain evidence="1 2">DSM 14400</strain>
    </source>
</reference>
<organism evidence="1 2">
    <name type="scientific">Kozakia baliensis</name>
    <dbReference type="NCBI Taxonomy" id="153496"/>
    <lineage>
        <taxon>Bacteria</taxon>
        <taxon>Pseudomonadati</taxon>
        <taxon>Pseudomonadota</taxon>
        <taxon>Alphaproteobacteria</taxon>
        <taxon>Acetobacterales</taxon>
        <taxon>Acetobacteraceae</taxon>
        <taxon>Kozakia</taxon>
    </lineage>
</organism>
<dbReference type="Gene3D" id="3.30.70.270">
    <property type="match status" value="1"/>
</dbReference>
<dbReference type="SUPFAM" id="SSF141868">
    <property type="entry name" value="EAL domain-like"/>
    <property type="match status" value="1"/>
</dbReference>
<dbReference type="SMART" id="SM00267">
    <property type="entry name" value="GGDEF"/>
    <property type="match status" value="1"/>
</dbReference>
<dbReference type="CDD" id="cd01948">
    <property type="entry name" value="EAL"/>
    <property type="match status" value="1"/>
</dbReference>
<dbReference type="Pfam" id="PF00563">
    <property type="entry name" value="EAL"/>
    <property type="match status" value="1"/>
</dbReference>
<protein>
    <submittedName>
        <fullName evidence="1">Uncharacterized protein</fullName>
    </submittedName>
</protein>
<dbReference type="Proteomes" id="UP000179145">
    <property type="component" value="Chromosome"/>
</dbReference>
<accession>A0A1D8UTU3</accession>
<sequence>MPQTFSHEAQTARHSILQIARHLFGASSVLLASIEKNGTFKEILRAGDVDIVFPSDIVRQLADSSAPVVLKTPDAQWLGISLGHQSCLVLAVPSESTVPDDKISDLSDFSACLNELRKSDSQASRRPDLLNRTSSLSNIQKLIEDNRDADKRHSFGVIRLDLDHLAQINNRHGWDTADYLIDEMISRIQSVLPSDSMVGYFGGGSLIVITPYGTSITNTHSLINAMTRELDLPAYLKDGSFNFSVSIGWSMFPKDGDNATALFEGACAALAEAIQEGGAHERRATPDTTERYLDASRLERDLLHAIEKETLSLSWMPIVAVHSQQVIALEALVRWERPNFGPVSPELFVRCAEEAGLVERLDCWSLLAACRIAVKWPHALRVCVNISPVWLANERLSSMVEAVLKETELPAHRLQIELSEKRPFGPRDIAYQELSRLRALGVHVALDDFGAGYSSLERLASFPVDQIKLDRSFINRLDEDRRVGDILRSTLQLARTLGVSCCAKGVETERQMSFLDSYGCEEVQGYLLGSPSANYLQSMESELHGELQ</sequence>
<dbReference type="PANTHER" id="PTHR33121:SF70">
    <property type="entry name" value="SIGNALING PROTEIN YKOW"/>
    <property type="match status" value="1"/>
</dbReference>
<dbReference type="GO" id="GO:0071111">
    <property type="term" value="F:cyclic-guanylate-specific phosphodiesterase activity"/>
    <property type="evidence" value="ECO:0007669"/>
    <property type="project" value="InterPro"/>
</dbReference>
<dbReference type="InterPro" id="IPR043128">
    <property type="entry name" value="Rev_trsase/Diguanyl_cyclase"/>
</dbReference>
<dbReference type="SUPFAM" id="SSF55073">
    <property type="entry name" value="Nucleotide cyclase"/>
    <property type="match status" value="1"/>
</dbReference>
<dbReference type="InterPro" id="IPR029787">
    <property type="entry name" value="Nucleotide_cyclase"/>
</dbReference>
<dbReference type="PANTHER" id="PTHR33121">
    <property type="entry name" value="CYCLIC DI-GMP PHOSPHODIESTERASE PDEF"/>
    <property type="match status" value="1"/>
</dbReference>
<dbReference type="AlphaFoldDB" id="A0A1D8UTU3"/>
<dbReference type="NCBIfam" id="TIGR00254">
    <property type="entry name" value="GGDEF"/>
    <property type="match status" value="1"/>
</dbReference>
<dbReference type="OrthoDB" id="9793210at2"/>
<dbReference type="eggNOG" id="COG5001">
    <property type="taxonomic scope" value="Bacteria"/>
</dbReference>
<dbReference type="PROSITE" id="PS50883">
    <property type="entry name" value="EAL"/>
    <property type="match status" value="1"/>
</dbReference>
<name>A0A1D8UTU3_9PROT</name>
<evidence type="ECO:0000313" key="1">
    <source>
        <dbReference type="EMBL" id="AOX17058.1"/>
    </source>
</evidence>
<dbReference type="InterPro" id="IPR001633">
    <property type="entry name" value="EAL_dom"/>
</dbReference>
<dbReference type="Pfam" id="PF00990">
    <property type="entry name" value="GGDEF"/>
    <property type="match status" value="1"/>
</dbReference>
<proteinExistence type="predicted"/>
<dbReference type="InterPro" id="IPR035919">
    <property type="entry name" value="EAL_sf"/>
</dbReference>
<dbReference type="InterPro" id="IPR000160">
    <property type="entry name" value="GGDEF_dom"/>
</dbReference>
<keyword evidence="2" id="KW-1185">Reference proteome</keyword>
<dbReference type="EMBL" id="CP014674">
    <property type="protein sequence ID" value="AOX17058.1"/>
    <property type="molecule type" value="Genomic_DNA"/>
</dbReference>
<evidence type="ECO:0000313" key="2">
    <source>
        <dbReference type="Proteomes" id="UP000179145"/>
    </source>
</evidence>
<dbReference type="PROSITE" id="PS50887">
    <property type="entry name" value="GGDEF"/>
    <property type="match status" value="1"/>
</dbReference>
<dbReference type="SMART" id="SM00052">
    <property type="entry name" value="EAL"/>
    <property type="match status" value="1"/>
</dbReference>
<dbReference type="STRING" id="153496.A0U89_07750"/>
<gene>
    <name evidence="1" type="ORF">A0U89_07750</name>
</gene>
<dbReference type="InterPro" id="IPR050706">
    <property type="entry name" value="Cyclic-di-GMP_PDE-like"/>
</dbReference>
<dbReference type="RefSeq" id="WP_070402745.1">
    <property type="nucleotide sequence ID" value="NZ_BJVW01000003.1"/>
</dbReference>
<dbReference type="Gene3D" id="3.20.20.450">
    <property type="entry name" value="EAL domain"/>
    <property type="match status" value="1"/>
</dbReference>
<dbReference type="CDD" id="cd01949">
    <property type="entry name" value="GGDEF"/>
    <property type="match status" value="1"/>
</dbReference>
<dbReference type="KEGG" id="kba:A0U89_07750"/>